<dbReference type="AlphaFoldDB" id="A0A2U1UHG0"/>
<keyword evidence="5" id="KW-1185">Reference proteome</keyword>
<sequence>MQGYQVTFFTQQDRTYGSLPLAQWLLDAAKKLGIRGGTLSGAIQGTGHDGLDHSINMFDLSDQPVQVTLVISPEQTEQLFDYLNKEHIKVFFVKIPVEFGVLGKA</sequence>
<evidence type="ECO:0000313" key="5">
    <source>
        <dbReference type="Proteomes" id="UP000303847"/>
    </source>
</evidence>
<dbReference type="SUPFAM" id="SSF54913">
    <property type="entry name" value="GlnB-like"/>
    <property type="match status" value="1"/>
</dbReference>
<accession>A0A2U1UHG0</accession>
<comment type="similarity">
    <text evidence="1">Belongs to the UPF0166 family.</text>
</comment>
<dbReference type="InterPro" id="IPR015867">
    <property type="entry name" value="N-reg_PII/ATP_PRibTrfase_C"/>
</dbReference>
<dbReference type="Proteomes" id="UP000303847">
    <property type="component" value="Chromosome"/>
</dbReference>
<reference evidence="2 4" key="1">
    <citation type="submission" date="2018-04" db="EMBL/GenBank/DDBJ databases">
        <title>Brenneria corticis sp.nov.</title>
        <authorList>
            <person name="Li Y."/>
        </authorList>
    </citation>
    <scope>NUCLEOTIDE SEQUENCE [LARGE SCALE GENOMIC DNA]</scope>
    <source>
        <strain evidence="2 4">LMG 2694</strain>
    </source>
</reference>
<evidence type="ECO:0000256" key="1">
    <source>
        <dbReference type="ARBA" id="ARBA00010554"/>
    </source>
</evidence>
<dbReference type="Proteomes" id="UP000295985">
    <property type="component" value="Unassembled WGS sequence"/>
</dbReference>
<dbReference type="InterPro" id="IPR011322">
    <property type="entry name" value="N-reg_PII-like_a/b"/>
</dbReference>
<protein>
    <submittedName>
        <fullName evidence="3">DUF190 domain-containing protein</fullName>
    </submittedName>
</protein>
<dbReference type="RefSeq" id="WP_009111778.1">
    <property type="nucleotide sequence ID" value="NZ_CP034036.1"/>
</dbReference>
<name>A0A2U1UHG0_9GAMM</name>
<evidence type="ECO:0000313" key="4">
    <source>
        <dbReference type="Proteomes" id="UP000295985"/>
    </source>
</evidence>
<dbReference type="Pfam" id="PF02641">
    <property type="entry name" value="DUF190"/>
    <property type="match status" value="1"/>
</dbReference>
<dbReference type="InterPro" id="IPR003793">
    <property type="entry name" value="UPF0166"/>
</dbReference>
<evidence type="ECO:0000313" key="3">
    <source>
        <dbReference type="EMBL" id="QCR03671.1"/>
    </source>
</evidence>
<dbReference type="EMBL" id="CP034036">
    <property type="protein sequence ID" value="QCR03671.1"/>
    <property type="molecule type" value="Genomic_DNA"/>
</dbReference>
<organism evidence="2 4">
    <name type="scientific">Brenneria nigrifluens DSM 30175 = ATCC 13028</name>
    <dbReference type="NCBI Taxonomy" id="1121120"/>
    <lineage>
        <taxon>Bacteria</taxon>
        <taxon>Pseudomonadati</taxon>
        <taxon>Pseudomonadota</taxon>
        <taxon>Gammaproteobacteria</taxon>
        <taxon>Enterobacterales</taxon>
        <taxon>Pectobacteriaceae</taxon>
        <taxon>Brenneria</taxon>
    </lineage>
</organism>
<evidence type="ECO:0000313" key="2">
    <source>
        <dbReference type="EMBL" id="PWC21118.1"/>
    </source>
</evidence>
<dbReference type="Gene3D" id="3.30.70.120">
    <property type="match status" value="1"/>
</dbReference>
<dbReference type="EMBL" id="QDKK01000040">
    <property type="protein sequence ID" value="PWC21118.1"/>
    <property type="molecule type" value="Genomic_DNA"/>
</dbReference>
<dbReference type="OrthoDB" id="5339790at2"/>
<proteinExistence type="inferred from homology"/>
<gene>
    <name evidence="2" type="ORF">DDT54_19575</name>
    <name evidence="3" type="ORF">EH206_05395</name>
</gene>
<reference evidence="3 5" key="2">
    <citation type="submission" date="2018-11" db="EMBL/GenBank/DDBJ databases">
        <title>Genome sequences of Brenneria nigrifluens and Brenneria rubrifaciens.</title>
        <authorList>
            <person name="Poret-Peterson A.T."/>
            <person name="McClean A.E."/>
            <person name="Kluepfel D.A."/>
        </authorList>
    </citation>
    <scope>NUCLEOTIDE SEQUENCE [LARGE SCALE GENOMIC DNA]</scope>
    <source>
        <strain evidence="3 5">ATCC 13028</strain>
    </source>
</reference>